<protein>
    <submittedName>
        <fullName evidence="2">Uncharacterized protein</fullName>
    </submittedName>
</protein>
<accession>A0AC34EZ57</accession>
<sequence>MASTSRARVAPPIQPFSKGAQNRRVMSLKPRRTLPYQQANRAGLPTSTLLAASAATKSSSATSKGSSINSASIEENDSDSGRPRSTDFEEATEESDDDDYPDVHMDVLSENDSLESPPNSRASNASRSPPDTAAQTPGSTRPPSAISQAVVIPADGDKRRNEAATTIQKHIRGHLTRKRVKPLLEAAAVGRVTEEHMIASESESEPEEEDEPDSQEDIPNNDGRRNAAAVTIQKHIRGHLTRKRVKPRLQRSATPGAAMLVDGDDEEEETGENKIEQHFHDDDYSEAEQSEHSDSSHSGRLESESEAEQSEYDDLPDDEVDENIERKHEAATVIQKNWKGFYVRKNLDKIVPTRMHLPSEEEGFEESFENEDEEIRLETAAPAGEPGEVINSETGFTYTAAIFTGNRWAADTESDLYIILYGDKGESEKHFLRQDSKEKGAQAFRELVIFRGSSDTLPLYTYEGKMRIIPSQISLCSPSIKLEICGENGESGIFPASIANTEGKKDKFDVSFRVEAVSVGRVLAMRIYFDPTLEGEIIFEGLAEMQKLLDKTGLDTSLGTDFLISYIIVRESHHAP</sequence>
<evidence type="ECO:0000313" key="2">
    <source>
        <dbReference type="WBParaSite" id="ES5_v2.g1002.t1"/>
    </source>
</evidence>
<name>A0AC34EZ57_9BILA</name>
<evidence type="ECO:0000313" key="1">
    <source>
        <dbReference type="Proteomes" id="UP000887579"/>
    </source>
</evidence>
<proteinExistence type="predicted"/>
<dbReference type="Proteomes" id="UP000887579">
    <property type="component" value="Unplaced"/>
</dbReference>
<organism evidence="1 2">
    <name type="scientific">Panagrolaimus sp. ES5</name>
    <dbReference type="NCBI Taxonomy" id="591445"/>
    <lineage>
        <taxon>Eukaryota</taxon>
        <taxon>Metazoa</taxon>
        <taxon>Ecdysozoa</taxon>
        <taxon>Nematoda</taxon>
        <taxon>Chromadorea</taxon>
        <taxon>Rhabditida</taxon>
        <taxon>Tylenchina</taxon>
        <taxon>Panagrolaimomorpha</taxon>
        <taxon>Panagrolaimoidea</taxon>
        <taxon>Panagrolaimidae</taxon>
        <taxon>Panagrolaimus</taxon>
    </lineage>
</organism>
<dbReference type="WBParaSite" id="ES5_v2.g1002.t1">
    <property type="protein sequence ID" value="ES5_v2.g1002.t1"/>
    <property type="gene ID" value="ES5_v2.g1002"/>
</dbReference>
<reference evidence="2" key="1">
    <citation type="submission" date="2022-11" db="UniProtKB">
        <authorList>
            <consortium name="WormBaseParasite"/>
        </authorList>
    </citation>
    <scope>IDENTIFICATION</scope>
</reference>